<gene>
    <name evidence="1" type="ORF">IHE45_14G049400</name>
</gene>
<dbReference type="Proteomes" id="UP000827976">
    <property type="component" value="Chromosome 14"/>
</dbReference>
<keyword evidence="2" id="KW-1185">Reference proteome</keyword>
<protein>
    <submittedName>
        <fullName evidence="1">Uncharacterized protein</fullName>
    </submittedName>
</protein>
<dbReference type="EMBL" id="CM037024">
    <property type="protein sequence ID" value="KAH7663371.1"/>
    <property type="molecule type" value="Genomic_DNA"/>
</dbReference>
<comment type="caution">
    <text evidence="1">The sequence shown here is derived from an EMBL/GenBank/DDBJ whole genome shotgun (WGS) entry which is preliminary data.</text>
</comment>
<evidence type="ECO:0000313" key="1">
    <source>
        <dbReference type="EMBL" id="KAH7663371.1"/>
    </source>
</evidence>
<name>A0ACB7URV2_DIOAL</name>
<organism evidence="1 2">
    <name type="scientific">Dioscorea alata</name>
    <name type="common">Purple yam</name>
    <dbReference type="NCBI Taxonomy" id="55571"/>
    <lineage>
        <taxon>Eukaryota</taxon>
        <taxon>Viridiplantae</taxon>
        <taxon>Streptophyta</taxon>
        <taxon>Embryophyta</taxon>
        <taxon>Tracheophyta</taxon>
        <taxon>Spermatophyta</taxon>
        <taxon>Magnoliopsida</taxon>
        <taxon>Liliopsida</taxon>
        <taxon>Dioscoreales</taxon>
        <taxon>Dioscoreaceae</taxon>
        <taxon>Dioscorea</taxon>
    </lineage>
</organism>
<sequence length="59" mass="7168">MVVGFEALEGGKKRVMSLYWRMRAEFRRQVMRSYKKQHSFHYDPFSYARNFDDGVSSHF</sequence>
<proteinExistence type="predicted"/>
<reference evidence="2" key="1">
    <citation type="journal article" date="2022" name="Nat. Commun.">
        <title>Chromosome evolution and the genetic basis of agronomically important traits in greater yam.</title>
        <authorList>
            <person name="Bredeson J.V."/>
            <person name="Lyons J.B."/>
            <person name="Oniyinde I.O."/>
            <person name="Okereke N.R."/>
            <person name="Kolade O."/>
            <person name="Nnabue I."/>
            <person name="Nwadili C.O."/>
            <person name="Hribova E."/>
            <person name="Parker M."/>
            <person name="Nwogha J."/>
            <person name="Shu S."/>
            <person name="Carlson J."/>
            <person name="Kariba R."/>
            <person name="Muthemba S."/>
            <person name="Knop K."/>
            <person name="Barton G.J."/>
            <person name="Sherwood A.V."/>
            <person name="Lopez-Montes A."/>
            <person name="Asiedu R."/>
            <person name="Jamnadass R."/>
            <person name="Muchugi A."/>
            <person name="Goodstein D."/>
            <person name="Egesi C.N."/>
            <person name="Featherston J."/>
            <person name="Asfaw A."/>
            <person name="Simpson G.G."/>
            <person name="Dolezel J."/>
            <person name="Hendre P.S."/>
            <person name="Van Deynze A."/>
            <person name="Kumar P.L."/>
            <person name="Obidiegwu J.E."/>
            <person name="Bhattacharjee R."/>
            <person name="Rokhsar D.S."/>
        </authorList>
    </citation>
    <scope>NUCLEOTIDE SEQUENCE [LARGE SCALE GENOMIC DNA]</scope>
    <source>
        <strain evidence="2">cv. TDa95/00328</strain>
    </source>
</reference>
<evidence type="ECO:0000313" key="2">
    <source>
        <dbReference type="Proteomes" id="UP000827976"/>
    </source>
</evidence>
<accession>A0ACB7URV2</accession>